<sequence>MTVPREGNRIRSSLFLLKTRCLGSKAPDLEEDDKFYEDFNMDEVDLNIENYEEIFGVDGIGSLFGVKDMSGADLNHRGTYAAEGSSIGLVKSMQPAISNLASADSMMSSKTDPNLCFATQAHSSISFSGLSVECSAADHQDWCFSNGSHGRAASIVS</sequence>
<accession>A0ACC0FFW7</accession>
<keyword evidence="2" id="KW-1185">Reference proteome</keyword>
<dbReference type="Proteomes" id="UP001060215">
    <property type="component" value="Chromosome 14"/>
</dbReference>
<dbReference type="EMBL" id="CM045771">
    <property type="protein sequence ID" value="KAI7987453.1"/>
    <property type="molecule type" value="Genomic_DNA"/>
</dbReference>
<proteinExistence type="predicted"/>
<evidence type="ECO:0000313" key="1">
    <source>
        <dbReference type="EMBL" id="KAI7987453.1"/>
    </source>
</evidence>
<protein>
    <submittedName>
        <fullName evidence="1">Zinc finger protein CONSTANS-LIKE 9</fullName>
    </submittedName>
</protein>
<reference evidence="1 2" key="1">
    <citation type="journal article" date="2022" name="Plant J.">
        <title>Chromosome-level genome of Camellia lanceoleosa provides a valuable resource for understanding genome evolution and self-incompatibility.</title>
        <authorList>
            <person name="Gong W."/>
            <person name="Xiao S."/>
            <person name="Wang L."/>
            <person name="Liao Z."/>
            <person name="Chang Y."/>
            <person name="Mo W."/>
            <person name="Hu G."/>
            <person name="Li W."/>
            <person name="Zhao G."/>
            <person name="Zhu H."/>
            <person name="Hu X."/>
            <person name="Ji K."/>
            <person name="Xiang X."/>
            <person name="Song Q."/>
            <person name="Yuan D."/>
            <person name="Jin S."/>
            <person name="Zhang L."/>
        </authorList>
    </citation>
    <scope>NUCLEOTIDE SEQUENCE [LARGE SCALE GENOMIC DNA]</scope>
    <source>
        <strain evidence="1">SQ_2022a</strain>
    </source>
</reference>
<organism evidence="1 2">
    <name type="scientific">Camellia lanceoleosa</name>
    <dbReference type="NCBI Taxonomy" id="1840588"/>
    <lineage>
        <taxon>Eukaryota</taxon>
        <taxon>Viridiplantae</taxon>
        <taxon>Streptophyta</taxon>
        <taxon>Embryophyta</taxon>
        <taxon>Tracheophyta</taxon>
        <taxon>Spermatophyta</taxon>
        <taxon>Magnoliopsida</taxon>
        <taxon>eudicotyledons</taxon>
        <taxon>Gunneridae</taxon>
        <taxon>Pentapetalae</taxon>
        <taxon>asterids</taxon>
        <taxon>Ericales</taxon>
        <taxon>Theaceae</taxon>
        <taxon>Camellia</taxon>
    </lineage>
</organism>
<comment type="caution">
    <text evidence="1">The sequence shown here is derived from an EMBL/GenBank/DDBJ whole genome shotgun (WGS) entry which is preliminary data.</text>
</comment>
<name>A0ACC0FFW7_9ERIC</name>
<gene>
    <name evidence="1" type="ORF">LOK49_LG13G01417</name>
</gene>
<evidence type="ECO:0000313" key="2">
    <source>
        <dbReference type="Proteomes" id="UP001060215"/>
    </source>
</evidence>